<gene>
    <name evidence="3" type="ORF">EHW97_00325</name>
</gene>
<keyword evidence="4" id="KW-1185">Reference proteome</keyword>
<feature type="region of interest" description="Disordered" evidence="1">
    <location>
        <begin position="23"/>
        <end position="44"/>
    </location>
</feature>
<organism evidence="3 4">
    <name type="scientific">Aeromicrobium camelliae</name>
    <dbReference type="NCBI Taxonomy" id="1538144"/>
    <lineage>
        <taxon>Bacteria</taxon>
        <taxon>Bacillati</taxon>
        <taxon>Actinomycetota</taxon>
        <taxon>Actinomycetes</taxon>
        <taxon>Propionibacteriales</taxon>
        <taxon>Nocardioidaceae</taxon>
        <taxon>Aeromicrobium</taxon>
    </lineage>
</organism>
<evidence type="ECO:0000256" key="2">
    <source>
        <dbReference type="SAM" id="SignalP"/>
    </source>
</evidence>
<name>A0A3N6ZII5_9ACTN</name>
<feature type="chain" id="PRO_5038852034" description="LppX_LprAFG lipoprotein" evidence="2">
    <location>
        <begin position="20"/>
        <end position="269"/>
    </location>
</feature>
<accession>A0A3N6ZII5</accession>
<dbReference type="Proteomes" id="UP000275225">
    <property type="component" value="Unassembled WGS sequence"/>
</dbReference>
<evidence type="ECO:0000256" key="1">
    <source>
        <dbReference type="SAM" id="MobiDB-lite"/>
    </source>
</evidence>
<dbReference type="InterPro" id="IPR029046">
    <property type="entry name" value="LolA/LolB/LppX"/>
</dbReference>
<dbReference type="SUPFAM" id="SSF89392">
    <property type="entry name" value="Prokaryotic lipoproteins and lipoprotein localization factors"/>
    <property type="match status" value="1"/>
</dbReference>
<evidence type="ECO:0008006" key="5">
    <source>
        <dbReference type="Google" id="ProtNLM"/>
    </source>
</evidence>
<protein>
    <recommendedName>
        <fullName evidence="5">LppX_LprAFG lipoprotein</fullName>
    </recommendedName>
</protein>
<feature type="signal peptide" evidence="2">
    <location>
        <begin position="1"/>
        <end position="19"/>
    </location>
</feature>
<dbReference type="AlphaFoldDB" id="A0A3N6ZII5"/>
<dbReference type="PROSITE" id="PS51257">
    <property type="entry name" value="PROKAR_LIPOPROTEIN"/>
    <property type="match status" value="1"/>
</dbReference>
<proteinExistence type="predicted"/>
<dbReference type="EMBL" id="RQJX01000001">
    <property type="protein sequence ID" value="RQN09981.1"/>
    <property type="molecule type" value="Genomic_DNA"/>
</dbReference>
<dbReference type="Gene3D" id="2.50.20.20">
    <property type="match status" value="1"/>
</dbReference>
<sequence>MKKLLLTLMATLALMFVSACGGSDSSGDQSGSQENVGEDKGTELTKDNFADEIMKAQLDAGTAHLVMTMTMGGQDISMEGDMRVAEDPADTAVAIVLDGAALGASGMDMETRLVDQVMYIKMGQATGDKFVKVDLNDPNNPMSSQFGEMMEQSDPSKQIEAMGKSIESFEDEGDGGEIDGVATTKYRVTLNAAKMYEAQGTDPSTTAGLPETLEYVMYVGEDNLPRRLEAEVMGTTAVNEWTKWGEDVEISAPADSEITDQNPFAGLGG</sequence>
<dbReference type="RefSeq" id="WP_124235188.1">
    <property type="nucleotide sequence ID" value="NZ_JBHUFI010000007.1"/>
</dbReference>
<evidence type="ECO:0000313" key="3">
    <source>
        <dbReference type="EMBL" id="RQN09981.1"/>
    </source>
</evidence>
<feature type="compositionally biased region" description="Low complexity" evidence="1">
    <location>
        <begin position="23"/>
        <end position="33"/>
    </location>
</feature>
<comment type="caution">
    <text evidence="3">The sequence shown here is derived from an EMBL/GenBank/DDBJ whole genome shotgun (WGS) entry which is preliminary data.</text>
</comment>
<keyword evidence="2" id="KW-0732">Signal</keyword>
<reference evidence="3 4" key="1">
    <citation type="submission" date="2018-11" db="EMBL/GenBank/DDBJ databases">
        <authorList>
            <person name="Li F."/>
        </authorList>
    </citation>
    <scope>NUCLEOTIDE SEQUENCE [LARGE SCALE GENOMIC DNA]</scope>
    <source>
        <strain evidence="3 4">YS17T</strain>
    </source>
</reference>
<dbReference type="OrthoDB" id="3781094at2"/>
<evidence type="ECO:0000313" key="4">
    <source>
        <dbReference type="Proteomes" id="UP000275225"/>
    </source>
</evidence>